<evidence type="ECO:0000313" key="4">
    <source>
        <dbReference type="Proteomes" id="UP000298468"/>
    </source>
</evidence>
<gene>
    <name evidence="3" type="ORF">E3T61_03950</name>
</gene>
<name>A0A4R9BZE6_9MICO</name>
<protein>
    <submittedName>
        <fullName evidence="3">CPBP family intramembrane metalloprotease</fullName>
    </submittedName>
</protein>
<proteinExistence type="predicted"/>
<keyword evidence="3" id="KW-0645">Protease</keyword>
<reference evidence="3 4" key="1">
    <citation type="submission" date="2019-03" db="EMBL/GenBank/DDBJ databases">
        <title>Genomics of glacier-inhabiting Cryobacterium strains.</title>
        <authorList>
            <person name="Liu Q."/>
            <person name="Xin Y.-H."/>
        </authorList>
    </citation>
    <scope>NUCLEOTIDE SEQUENCE [LARGE SCALE GENOMIC DNA]</scope>
    <source>
        <strain evidence="3 4">Sr59</strain>
    </source>
</reference>
<comment type="caution">
    <text evidence="3">The sequence shown here is derived from an EMBL/GenBank/DDBJ whole genome shotgun (WGS) entry which is preliminary data.</text>
</comment>
<dbReference type="Proteomes" id="UP000298468">
    <property type="component" value="Unassembled WGS sequence"/>
</dbReference>
<feature type="transmembrane region" description="Helical" evidence="1">
    <location>
        <begin position="295"/>
        <end position="312"/>
    </location>
</feature>
<keyword evidence="3" id="KW-0482">Metalloprotease</keyword>
<feature type="transmembrane region" description="Helical" evidence="1">
    <location>
        <begin position="181"/>
        <end position="202"/>
    </location>
</feature>
<keyword evidence="3" id="KW-0378">Hydrolase</keyword>
<feature type="transmembrane region" description="Helical" evidence="1">
    <location>
        <begin position="140"/>
        <end position="161"/>
    </location>
</feature>
<dbReference type="AlphaFoldDB" id="A0A4R9BZE6"/>
<feature type="transmembrane region" description="Helical" evidence="1">
    <location>
        <begin position="237"/>
        <end position="255"/>
    </location>
</feature>
<dbReference type="EMBL" id="SOHM01000008">
    <property type="protein sequence ID" value="TFD93264.1"/>
    <property type="molecule type" value="Genomic_DNA"/>
</dbReference>
<feature type="transmembrane region" description="Helical" evidence="1">
    <location>
        <begin position="100"/>
        <end position="119"/>
    </location>
</feature>
<feature type="transmembrane region" description="Helical" evidence="1">
    <location>
        <begin position="214"/>
        <end position="231"/>
    </location>
</feature>
<accession>A0A4R9BZE6</accession>
<dbReference type="Pfam" id="PF02517">
    <property type="entry name" value="Rce1-like"/>
    <property type="match status" value="1"/>
</dbReference>
<dbReference type="OrthoDB" id="2680086at2"/>
<dbReference type="GO" id="GO:0080120">
    <property type="term" value="P:CAAX-box protein maturation"/>
    <property type="evidence" value="ECO:0007669"/>
    <property type="project" value="UniProtKB-ARBA"/>
</dbReference>
<keyword evidence="4" id="KW-1185">Reference proteome</keyword>
<feature type="domain" description="CAAX prenyl protease 2/Lysostaphin resistance protein A-like" evidence="2">
    <location>
        <begin position="184"/>
        <end position="272"/>
    </location>
</feature>
<dbReference type="GO" id="GO:0004175">
    <property type="term" value="F:endopeptidase activity"/>
    <property type="evidence" value="ECO:0007669"/>
    <property type="project" value="UniProtKB-ARBA"/>
</dbReference>
<sequence>MRPPRFPANIGFVTHPTQTEAQPELPLAAHTAYHRLGRTSPRYRWWKPLLVGIVGSVLYLLALLVLFTAAVVTSLMVPDVARVFEDLGDASLNFDMSDPVTFTLVILSIIPMLPALLLATRIIGAQRIGLLSSVRGRLRWGLLLQNTLFALVVYAIGYLTMFSTSALTGGTVTLEVVQPQLPLMLLLIVLLIPVQAAAEEYVFRGYLAQTIGGWLRHPAFAILLPIPIFVLGHDYGLLGSIDVAFFAAVAGWLTWRTGGLEAAIALHIVNNATIFGLGTIGLVDPNATDAALPDLIYSALMTAAFVLLVERSRRRELAE</sequence>
<dbReference type="GO" id="GO:0008237">
    <property type="term" value="F:metallopeptidase activity"/>
    <property type="evidence" value="ECO:0007669"/>
    <property type="project" value="UniProtKB-KW"/>
</dbReference>
<keyword evidence="1" id="KW-1133">Transmembrane helix</keyword>
<feature type="transmembrane region" description="Helical" evidence="1">
    <location>
        <begin position="262"/>
        <end position="283"/>
    </location>
</feature>
<keyword evidence="1" id="KW-0812">Transmembrane</keyword>
<evidence type="ECO:0000313" key="3">
    <source>
        <dbReference type="EMBL" id="TFD93264.1"/>
    </source>
</evidence>
<organism evidence="3 4">
    <name type="scientific">Cryobacterium lactosi</name>
    <dbReference type="NCBI Taxonomy" id="1259202"/>
    <lineage>
        <taxon>Bacteria</taxon>
        <taxon>Bacillati</taxon>
        <taxon>Actinomycetota</taxon>
        <taxon>Actinomycetes</taxon>
        <taxon>Micrococcales</taxon>
        <taxon>Microbacteriaceae</taxon>
        <taxon>Cryobacterium</taxon>
    </lineage>
</organism>
<evidence type="ECO:0000256" key="1">
    <source>
        <dbReference type="SAM" id="Phobius"/>
    </source>
</evidence>
<feature type="transmembrane region" description="Helical" evidence="1">
    <location>
        <begin position="49"/>
        <end position="77"/>
    </location>
</feature>
<dbReference type="InterPro" id="IPR003675">
    <property type="entry name" value="Rce1/LyrA-like_dom"/>
</dbReference>
<evidence type="ECO:0000259" key="2">
    <source>
        <dbReference type="Pfam" id="PF02517"/>
    </source>
</evidence>
<keyword evidence="1" id="KW-0472">Membrane</keyword>
<dbReference type="GO" id="GO:0006508">
    <property type="term" value="P:proteolysis"/>
    <property type="evidence" value="ECO:0007669"/>
    <property type="project" value="UniProtKB-KW"/>
</dbReference>